<dbReference type="OrthoDB" id="7629852at2"/>
<evidence type="ECO:0000313" key="3">
    <source>
        <dbReference type="EMBL" id="SDK30611.1"/>
    </source>
</evidence>
<dbReference type="GO" id="GO:0005829">
    <property type="term" value="C:cytosol"/>
    <property type="evidence" value="ECO:0007669"/>
    <property type="project" value="TreeGrafter"/>
</dbReference>
<feature type="domain" description="Thioredoxin" evidence="2">
    <location>
        <begin position="1"/>
        <end position="106"/>
    </location>
</feature>
<feature type="region of interest" description="Disordered" evidence="1">
    <location>
        <begin position="85"/>
        <end position="106"/>
    </location>
</feature>
<reference evidence="3 4" key="1">
    <citation type="submission" date="2016-10" db="EMBL/GenBank/DDBJ databases">
        <authorList>
            <person name="de Groot N.N."/>
        </authorList>
    </citation>
    <scope>NUCLEOTIDE SEQUENCE [LARGE SCALE GENOMIC DNA]</scope>
    <source>
        <strain evidence="3 4">CGMCC 1.6502</strain>
    </source>
</reference>
<dbReference type="AlphaFoldDB" id="A0A1G9ATL1"/>
<organism evidence="3 4">
    <name type="scientific">Sediminibacillus albus</name>
    <dbReference type="NCBI Taxonomy" id="407036"/>
    <lineage>
        <taxon>Bacteria</taxon>
        <taxon>Bacillati</taxon>
        <taxon>Bacillota</taxon>
        <taxon>Bacilli</taxon>
        <taxon>Bacillales</taxon>
        <taxon>Bacillaceae</taxon>
        <taxon>Sediminibacillus</taxon>
    </lineage>
</organism>
<dbReference type="InterPro" id="IPR036249">
    <property type="entry name" value="Thioredoxin-like_sf"/>
</dbReference>
<dbReference type="InterPro" id="IPR013766">
    <property type="entry name" value="Thioredoxin_domain"/>
</dbReference>
<dbReference type="PROSITE" id="PS51352">
    <property type="entry name" value="THIOREDOXIN_2"/>
    <property type="match status" value="1"/>
</dbReference>
<sequence length="106" mass="12378">MEEIKTHDQFNDIINSAEPVIIKFYADWCPDCKRMDMFIGEILEEYKQYKWYQINNDEVSGIAEEHEVMGIPSLLIFQNGEKLAHQHSANTKTPEQVEEFLGQQLG</sequence>
<dbReference type="PANTHER" id="PTHR45663">
    <property type="entry name" value="GEO12009P1"/>
    <property type="match status" value="1"/>
</dbReference>
<dbReference type="CDD" id="cd02947">
    <property type="entry name" value="TRX_family"/>
    <property type="match status" value="1"/>
</dbReference>
<dbReference type="RefSeq" id="WP_093215196.1">
    <property type="nucleotide sequence ID" value="NZ_FNFL01000004.1"/>
</dbReference>
<dbReference type="Proteomes" id="UP000198694">
    <property type="component" value="Unassembled WGS sequence"/>
</dbReference>
<protein>
    <submittedName>
        <fullName evidence="3">Thioredoxin</fullName>
    </submittedName>
</protein>
<gene>
    <name evidence="3" type="ORF">SAMN05216243_2717</name>
</gene>
<dbReference type="GO" id="GO:0045454">
    <property type="term" value="P:cell redox homeostasis"/>
    <property type="evidence" value="ECO:0007669"/>
    <property type="project" value="TreeGrafter"/>
</dbReference>
<keyword evidence="4" id="KW-1185">Reference proteome</keyword>
<proteinExistence type="predicted"/>
<dbReference type="EMBL" id="FNFL01000004">
    <property type="protein sequence ID" value="SDK30611.1"/>
    <property type="molecule type" value="Genomic_DNA"/>
</dbReference>
<name>A0A1G9ATL1_9BACI</name>
<dbReference type="SUPFAM" id="SSF52833">
    <property type="entry name" value="Thioredoxin-like"/>
    <property type="match status" value="1"/>
</dbReference>
<evidence type="ECO:0000259" key="2">
    <source>
        <dbReference type="PROSITE" id="PS51352"/>
    </source>
</evidence>
<evidence type="ECO:0000256" key="1">
    <source>
        <dbReference type="SAM" id="MobiDB-lite"/>
    </source>
</evidence>
<evidence type="ECO:0000313" key="4">
    <source>
        <dbReference type="Proteomes" id="UP000198694"/>
    </source>
</evidence>
<dbReference type="STRING" id="407036.SAMN05216243_2717"/>
<accession>A0A1G9ATL1</accession>
<dbReference type="PANTHER" id="PTHR45663:SF6">
    <property type="entry name" value="THIOREDOXIN-LIKE PROTEIN YDBP"/>
    <property type="match status" value="1"/>
</dbReference>
<dbReference type="Pfam" id="PF00085">
    <property type="entry name" value="Thioredoxin"/>
    <property type="match status" value="1"/>
</dbReference>
<dbReference type="Gene3D" id="3.40.30.10">
    <property type="entry name" value="Glutaredoxin"/>
    <property type="match status" value="1"/>
</dbReference>
<dbReference type="GO" id="GO:0015035">
    <property type="term" value="F:protein-disulfide reductase activity"/>
    <property type="evidence" value="ECO:0007669"/>
    <property type="project" value="TreeGrafter"/>
</dbReference>